<dbReference type="GO" id="GO:0005737">
    <property type="term" value="C:cytoplasm"/>
    <property type="evidence" value="ECO:0007669"/>
    <property type="project" value="UniProtKB-SubCell"/>
</dbReference>
<gene>
    <name evidence="6" type="ORF">TrLO_g7176</name>
</gene>
<dbReference type="GO" id="GO:0000922">
    <property type="term" value="C:spindle pole"/>
    <property type="evidence" value="ECO:0007669"/>
    <property type="project" value="TreeGrafter"/>
</dbReference>
<feature type="region of interest" description="Disordered" evidence="5">
    <location>
        <begin position="317"/>
        <end position="336"/>
    </location>
</feature>
<feature type="compositionally biased region" description="Polar residues" evidence="5">
    <location>
        <begin position="44"/>
        <end position="74"/>
    </location>
</feature>
<dbReference type="PANTHER" id="PTHR22706">
    <property type="entry name" value="ASSEMBLY FACTOR FOR SPINDLE MICROTUBULES"/>
    <property type="match status" value="1"/>
</dbReference>
<feature type="region of interest" description="Disordered" evidence="5">
    <location>
        <begin position="44"/>
        <end position="155"/>
    </location>
</feature>
<name>A0A9W7FM08_9STRA</name>
<comment type="caution">
    <text evidence="6">The sequence shown here is derived from an EMBL/GenBank/DDBJ whole genome shotgun (WGS) entry which is preliminary data.</text>
</comment>
<proteinExistence type="predicted"/>
<feature type="compositionally biased region" description="Low complexity" evidence="5">
    <location>
        <begin position="131"/>
        <end position="143"/>
    </location>
</feature>
<protein>
    <submittedName>
        <fullName evidence="6">Uncharacterized protein</fullName>
    </submittedName>
</protein>
<dbReference type="PROSITE" id="PS50096">
    <property type="entry name" value="IQ"/>
    <property type="match status" value="1"/>
</dbReference>
<dbReference type="OrthoDB" id="190375at2759"/>
<sequence length="996" mass="116300">MNHAREAAHLQGNHGNTVGSSWGDGRMSNFNASMPNFNIQEFERSSSAGNDGSTNASNTIPTKDGSNIIVNVSSLDKGGLGGRRAAGMKKPGRQTYRSSPAERAGMGPSAHQLAAAQASLQNPDSTHQHHQTQQQQVTFSTSSPKTHTLPTSTNTKWAAKKLTDSQRLKRAANATIKAAEAAAGHSLPSLRQKKFPVRLRKKMIKRKRPKQTGVFSTFTLNKDPDCSQYMPYDDVSYPRLQKQASGTDSMAELESMWMVGFLHHNKKTKDDQSAKELQPFLRLPGSDVLPGRIEKDLSRVIERDMVEKKEELTPRFEEDAMGREKRDNRSKMSEKESYRLNELGDELVTKKRKIGKGSGMRFYQAANYKIKRVLRDKKPLKHPPTMKSNLMERMFEVERRETLAASVIQSFWHKYLIMKQMQENFRKGSKIKVIQALVRGMITRKWLALWYKNRFLMIIQWQARCRRYLSNKEVWPLQERDQKAAVKCQKAVRMFLAKCWAHWKRLEVATERIQCMWRGCVARARCDKIWLDKQVTFMQKGARRMMARGKFVEEKMEMDEAAALIERCWRGFWGRRRKNELLYERETEQRQNQTRLLKSEEQFMKDYIFVLKRRLTRLGLEEKNKELGEKVRDMFAYVEEQEFNYTELIKQRDAVSPRAIEQGWVEELNVNIRDHRNWITKYKLECLFDTGLEQRGVEEEYGRRIKQITDADKRRELYSKWREEELEQIWKRQQRLVYEMEDHWKRQKVADERRRWGIQFFKPSGKPDKLRRPGRPWEQTAYAGADRNTFTGGAANLFAYNNDHDKLRVGSNESIDRLMDKLQLQSYHNQVQQYEALLKPLASNMQTAFTGGVDQVAMDPGALQDIGMPAAGDTPRLPTPPAALPDFGDYYENPEDDPYEDPYFKTDEEKKLGSLPDYKTPEERMKERMADKRRSKFRKPISRLPWQLLDELQSEKDRFTEEKALGKLQQMKEMREKEERKKKAKAKEMGLDSDSD</sequence>
<dbReference type="InterPro" id="IPR000048">
    <property type="entry name" value="IQ_motif_EF-hand-BS"/>
</dbReference>
<dbReference type="GO" id="GO:0051295">
    <property type="term" value="P:establishment of meiotic spindle localization"/>
    <property type="evidence" value="ECO:0007669"/>
    <property type="project" value="TreeGrafter"/>
</dbReference>
<dbReference type="EMBL" id="BRXW01000216">
    <property type="protein sequence ID" value="GMI14652.1"/>
    <property type="molecule type" value="Genomic_DNA"/>
</dbReference>
<feature type="compositionally biased region" description="Basic and acidic residues" evidence="5">
    <location>
        <begin position="902"/>
        <end position="912"/>
    </location>
</feature>
<keyword evidence="3" id="KW-0677">Repeat</keyword>
<organism evidence="6 7">
    <name type="scientific">Triparma laevis f. longispina</name>
    <dbReference type="NCBI Taxonomy" id="1714387"/>
    <lineage>
        <taxon>Eukaryota</taxon>
        <taxon>Sar</taxon>
        <taxon>Stramenopiles</taxon>
        <taxon>Ochrophyta</taxon>
        <taxon>Bolidophyceae</taxon>
        <taxon>Parmales</taxon>
        <taxon>Triparmaceae</taxon>
        <taxon>Triparma</taxon>
    </lineage>
</organism>
<keyword evidence="4" id="KW-0112">Calmodulin-binding</keyword>
<evidence type="ECO:0000256" key="2">
    <source>
        <dbReference type="ARBA" id="ARBA00022490"/>
    </source>
</evidence>
<dbReference type="PANTHER" id="PTHR22706:SF1">
    <property type="entry name" value="ASSEMBLY FACTOR FOR SPINDLE MICROTUBULES"/>
    <property type="match status" value="1"/>
</dbReference>
<evidence type="ECO:0000256" key="4">
    <source>
        <dbReference type="ARBA" id="ARBA00022860"/>
    </source>
</evidence>
<keyword evidence="7" id="KW-1185">Reference proteome</keyword>
<dbReference type="GO" id="GO:0007051">
    <property type="term" value="P:spindle organization"/>
    <property type="evidence" value="ECO:0007669"/>
    <property type="project" value="TreeGrafter"/>
</dbReference>
<dbReference type="Proteomes" id="UP001165122">
    <property type="component" value="Unassembled WGS sequence"/>
</dbReference>
<dbReference type="Gene3D" id="1.20.5.190">
    <property type="match status" value="2"/>
</dbReference>
<feature type="region of interest" description="Disordered" evidence="5">
    <location>
        <begin position="864"/>
        <end position="937"/>
    </location>
</feature>
<accession>A0A9W7FM08</accession>
<feature type="compositionally biased region" description="Polar residues" evidence="5">
    <location>
        <begin position="144"/>
        <end position="155"/>
    </location>
</feature>
<evidence type="ECO:0000313" key="7">
    <source>
        <dbReference type="Proteomes" id="UP001165122"/>
    </source>
</evidence>
<feature type="compositionally biased region" description="Basic and acidic residues" evidence="5">
    <location>
        <begin position="919"/>
        <end position="932"/>
    </location>
</feature>
<evidence type="ECO:0000256" key="5">
    <source>
        <dbReference type="SAM" id="MobiDB-lite"/>
    </source>
</evidence>
<dbReference type="GO" id="GO:0005516">
    <property type="term" value="F:calmodulin binding"/>
    <property type="evidence" value="ECO:0007669"/>
    <property type="project" value="UniProtKB-KW"/>
</dbReference>
<feature type="region of interest" description="Disordered" evidence="5">
    <location>
        <begin position="1"/>
        <end position="22"/>
    </location>
</feature>
<feature type="compositionally biased region" description="Basic and acidic residues" evidence="5">
    <location>
        <begin position="966"/>
        <end position="990"/>
    </location>
</feature>
<dbReference type="Pfam" id="PF00612">
    <property type="entry name" value="IQ"/>
    <property type="match status" value="2"/>
</dbReference>
<dbReference type="GO" id="GO:0000278">
    <property type="term" value="P:mitotic cell cycle"/>
    <property type="evidence" value="ECO:0007669"/>
    <property type="project" value="TreeGrafter"/>
</dbReference>
<keyword evidence="2" id="KW-0963">Cytoplasm</keyword>
<reference evidence="7" key="1">
    <citation type="journal article" date="2023" name="Commun. Biol.">
        <title>Genome analysis of Parmales, the sister group of diatoms, reveals the evolutionary specialization of diatoms from phago-mixotrophs to photoautotrophs.</title>
        <authorList>
            <person name="Ban H."/>
            <person name="Sato S."/>
            <person name="Yoshikawa S."/>
            <person name="Yamada K."/>
            <person name="Nakamura Y."/>
            <person name="Ichinomiya M."/>
            <person name="Sato N."/>
            <person name="Blanc-Mathieu R."/>
            <person name="Endo H."/>
            <person name="Kuwata A."/>
            <person name="Ogata H."/>
        </authorList>
    </citation>
    <scope>NUCLEOTIDE SEQUENCE [LARGE SCALE GENOMIC DNA]</scope>
    <source>
        <strain evidence="7">NIES 3700</strain>
    </source>
</reference>
<evidence type="ECO:0000256" key="3">
    <source>
        <dbReference type="ARBA" id="ARBA00022737"/>
    </source>
</evidence>
<evidence type="ECO:0000256" key="1">
    <source>
        <dbReference type="ARBA" id="ARBA00004496"/>
    </source>
</evidence>
<evidence type="ECO:0000313" key="6">
    <source>
        <dbReference type="EMBL" id="GMI14652.1"/>
    </source>
</evidence>
<dbReference type="SMART" id="SM00015">
    <property type="entry name" value="IQ"/>
    <property type="match status" value="6"/>
</dbReference>
<feature type="compositionally biased region" description="Low complexity" evidence="5">
    <location>
        <begin position="109"/>
        <end position="121"/>
    </location>
</feature>
<dbReference type="AlphaFoldDB" id="A0A9W7FM08"/>
<feature type="region of interest" description="Disordered" evidence="5">
    <location>
        <begin position="966"/>
        <end position="996"/>
    </location>
</feature>
<dbReference type="InterPro" id="IPR051185">
    <property type="entry name" value="ASPM"/>
</dbReference>
<comment type="subcellular location">
    <subcellularLocation>
        <location evidence="1">Cytoplasm</location>
    </subcellularLocation>
</comment>